<accession>A0AAD7EEJ7</accession>
<organism evidence="1 2">
    <name type="scientific">Mycena albidolilacea</name>
    <dbReference type="NCBI Taxonomy" id="1033008"/>
    <lineage>
        <taxon>Eukaryota</taxon>
        <taxon>Fungi</taxon>
        <taxon>Dikarya</taxon>
        <taxon>Basidiomycota</taxon>
        <taxon>Agaricomycotina</taxon>
        <taxon>Agaricomycetes</taxon>
        <taxon>Agaricomycetidae</taxon>
        <taxon>Agaricales</taxon>
        <taxon>Marasmiineae</taxon>
        <taxon>Mycenaceae</taxon>
        <taxon>Mycena</taxon>
    </lineage>
</organism>
<proteinExistence type="predicted"/>
<reference evidence="1" key="1">
    <citation type="submission" date="2023-03" db="EMBL/GenBank/DDBJ databases">
        <title>Massive genome expansion in bonnet fungi (Mycena s.s.) driven by repeated elements and novel gene families across ecological guilds.</title>
        <authorList>
            <consortium name="Lawrence Berkeley National Laboratory"/>
            <person name="Harder C.B."/>
            <person name="Miyauchi S."/>
            <person name="Viragh M."/>
            <person name="Kuo A."/>
            <person name="Thoen E."/>
            <person name="Andreopoulos B."/>
            <person name="Lu D."/>
            <person name="Skrede I."/>
            <person name="Drula E."/>
            <person name="Henrissat B."/>
            <person name="Morin E."/>
            <person name="Kohler A."/>
            <person name="Barry K."/>
            <person name="LaButti K."/>
            <person name="Morin E."/>
            <person name="Salamov A."/>
            <person name="Lipzen A."/>
            <person name="Mereny Z."/>
            <person name="Hegedus B."/>
            <person name="Baldrian P."/>
            <person name="Stursova M."/>
            <person name="Weitz H."/>
            <person name="Taylor A."/>
            <person name="Grigoriev I.V."/>
            <person name="Nagy L.G."/>
            <person name="Martin F."/>
            <person name="Kauserud H."/>
        </authorList>
    </citation>
    <scope>NUCLEOTIDE SEQUENCE</scope>
    <source>
        <strain evidence="1">CBHHK002</strain>
    </source>
</reference>
<comment type="caution">
    <text evidence="1">The sequence shown here is derived from an EMBL/GenBank/DDBJ whole genome shotgun (WGS) entry which is preliminary data.</text>
</comment>
<dbReference type="AlphaFoldDB" id="A0AAD7EEJ7"/>
<protein>
    <submittedName>
        <fullName evidence="1">Uncharacterized protein</fullName>
    </submittedName>
</protein>
<evidence type="ECO:0000313" key="1">
    <source>
        <dbReference type="EMBL" id="KAJ7318412.1"/>
    </source>
</evidence>
<keyword evidence="2" id="KW-1185">Reference proteome</keyword>
<sequence length="235" mass="26572">MPHNYMGALFLIGQPTLGRSAEHTSFPHTHKLTVEMNLSDDLNSSIYTIVTEFPGLRVLAILHYAGYLTIQKTTSYPLPGFDPPLRDYTGPYETLNMFLHLPTLTHLTLTYCDVRDMIKGFGDIGVQDGITSLRVLLATVCVEEIKTLCGFFPGLTRLRLECEDGVFNRNTTIDNDRLPRHYRPPYLLLLQTLTESLSLPSHLKQIGLVLHERYEKLGTGVLPNVRQHFIVNHPA</sequence>
<gene>
    <name evidence="1" type="ORF">DFH08DRAFT_1086621</name>
</gene>
<name>A0AAD7EEJ7_9AGAR</name>
<evidence type="ECO:0000313" key="2">
    <source>
        <dbReference type="Proteomes" id="UP001218218"/>
    </source>
</evidence>
<dbReference type="EMBL" id="JARIHO010000058">
    <property type="protein sequence ID" value="KAJ7318412.1"/>
    <property type="molecule type" value="Genomic_DNA"/>
</dbReference>
<dbReference type="Proteomes" id="UP001218218">
    <property type="component" value="Unassembled WGS sequence"/>
</dbReference>